<comment type="function">
    <text evidence="1">Could be a virulence factor.</text>
</comment>
<protein>
    <recommendedName>
        <fullName evidence="3">Phospholipase D</fullName>
    </recommendedName>
    <alternativeName>
        <fullName evidence="5">Choline phosphatase</fullName>
    </alternativeName>
</protein>
<dbReference type="CDD" id="cd09159">
    <property type="entry name" value="PLDc_ybhO_like_2"/>
    <property type="match status" value="1"/>
</dbReference>
<keyword evidence="4" id="KW-0964">Secreted</keyword>
<evidence type="ECO:0000256" key="4">
    <source>
        <dbReference type="ARBA" id="ARBA00022525"/>
    </source>
</evidence>
<evidence type="ECO:0000313" key="7">
    <source>
        <dbReference type="EMBL" id="MBH5321069.1"/>
    </source>
</evidence>
<feature type="domain" description="PLD phosphodiesterase" evidence="6">
    <location>
        <begin position="116"/>
        <end position="143"/>
    </location>
</feature>
<dbReference type="Proteomes" id="UP000602442">
    <property type="component" value="Unassembled WGS sequence"/>
</dbReference>
<dbReference type="Gene3D" id="3.30.870.10">
    <property type="entry name" value="Endonuclease Chain A"/>
    <property type="match status" value="2"/>
</dbReference>
<dbReference type="CDD" id="cd09110">
    <property type="entry name" value="PLDc_CLS_1"/>
    <property type="match status" value="1"/>
</dbReference>
<dbReference type="InterPro" id="IPR025202">
    <property type="entry name" value="PLD-like_dom"/>
</dbReference>
<dbReference type="EMBL" id="JAEANY010000001">
    <property type="protein sequence ID" value="MBH5321069.1"/>
    <property type="molecule type" value="Genomic_DNA"/>
</dbReference>
<evidence type="ECO:0000256" key="3">
    <source>
        <dbReference type="ARBA" id="ARBA00018392"/>
    </source>
</evidence>
<dbReference type="PANTHER" id="PTHR21248">
    <property type="entry name" value="CARDIOLIPIN SYNTHASE"/>
    <property type="match status" value="1"/>
</dbReference>
<dbReference type="SMART" id="SM00155">
    <property type="entry name" value="PLDc"/>
    <property type="match status" value="2"/>
</dbReference>
<evidence type="ECO:0000259" key="6">
    <source>
        <dbReference type="PROSITE" id="PS50035"/>
    </source>
</evidence>
<accession>A0ABS0MZC4</accession>
<comment type="subcellular location">
    <subcellularLocation>
        <location evidence="2">Secreted</location>
    </subcellularLocation>
</comment>
<evidence type="ECO:0000313" key="8">
    <source>
        <dbReference type="Proteomes" id="UP000602442"/>
    </source>
</evidence>
<reference evidence="7 8" key="1">
    <citation type="submission" date="2020-11" db="EMBL/GenBank/DDBJ databases">
        <title>Erythrobacter sediminis sp. nov., a marine bacterium from a tidal flat of Garorim Bay.</title>
        <authorList>
            <person name="Kim D."/>
            <person name="Yoo Y."/>
            <person name="Kim J.-J."/>
        </authorList>
    </citation>
    <scope>NUCLEOTIDE SEQUENCE [LARGE SCALE GENOMIC DNA]</scope>
    <source>
        <strain evidence="7 8">JGD-13</strain>
    </source>
</reference>
<keyword evidence="8" id="KW-1185">Reference proteome</keyword>
<dbReference type="Pfam" id="PF13091">
    <property type="entry name" value="PLDc_2"/>
    <property type="match status" value="2"/>
</dbReference>
<proteinExistence type="predicted"/>
<evidence type="ECO:0000256" key="1">
    <source>
        <dbReference type="ARBA" id="ARBA00003145"/>
    </source>
</evidence>
<name>A0ABS0MZC4_9SPHN</name>
<evidence type="ECO:0000256" key="5">
    <source>
        <dbReference type="ARBA" id="ARBA00029594"/>
    </source>
</evidence>
<feature type="domain" description="PLD phosphodiesterase" evidence="6">
    <location>
        <begin position="291"/>
        <end position="317"/>
    </location>
</feature>
<dbReference type="SUPFAM" id="SSF56024">
    <property type="entry name" value="Phospholipase D/nuclease"/>
    <property type="match status" value="2"/>
</dbReference>
<sequence>MYAEPDACQHDFPEPFTVEAQGHTLTFMPDGAHRYVALLAFISDAKHKLEVFYYMFQDDAAGGPVRDALVSAAERGVEVTLIVDRFGTDAEKKFFQPIVDAGGSFCFFNPKATRRYLIRNHQKMCIADEESAIVGGFNVSENYFKPPEENGWTDLGVLLRGPIVDKLREWFAQIRDWASDDDAHYRAVRKMVRDWEPGDGPVQLLVGGPTRVPSNWENYIKRDFNDAKRLDMVMAYFSPPRSYRRLIRKLAKRGEVNLVMAAKSDNSATIAAARSTYGKLLKAGANIYEFQPSKLHMKLLVVDDCTYFGSANFDHRSIRLNLELMFRIEDEDLANRIREYIDTLQDVSEHITPELHSKRTNSWERLKRWIGWSLVSVVDYTVTRRLNP</sequence>
<dbReference type="PANTHER" id="PTHR21248:SF12">
    <property type="entry name" value="CARDIOLIPIN SYNTHASE C"/>
    <property type="match status" value="1"/>
</dbReference>
<evidence type="ECO:0000256" key="2">
    <source>
        <dbReference type="ARBA" id="ARBA00004613"/>
    </source>
</evidence>
<dbReference type="InterPro" id="IPR001736">
    <property type="entry name" value="PLipase_D/transphosphatidylase"/>
</dbReference>
<gene>
    <name evidence="7" type="ORF">I5L03_00550</name>
</gene>
<organism evidence="7 8">
    <name type="scientific">Aurantiacibacter sediminis</name>
    <dbReference type="NCBI Taxonomy" id="2793064"/>
    <lineage>
        <taxon>Bacteria</taxon>
        <taxon>Pseudomonadati</taxon>
        <taxon>Pseudomonadota</taxon>
        <taxon>Alphaproteobacteria</taxon>
        <taxon>Sphingomonadales</taxon>
        <taxon>Erythrobacteraceae</taxon>
        <taxon>Aurantiacibacter</taxon>
    </lineage>
</organism>
<dbReference type="RefSeq" id="WP_197919764.1">
    <property type="nucleotide sequence ID" value="NZ_CAWPTA010000006.1"/>
</dbReference>
<dbReference type="PROSITE" id="PS50035">
    <property type="entry name" value="PLD"/>
    <property type="match status" value="2"/>
</dbReference>
<comment type="caution">
    <text evidence="7">The sequence shown here is derived from an EMBL/GenBank/DDBJ whole genome shotgun (WGS) entry which is preliminary data.</text>
</comment>